<reference evidence="11 12" key="1">
    <citation type="submission" date="2019-02" db="EMBL/GenBank/DDBJ databases">
        <title>Deep-cultivation of Planctomycetes and their phenomic and genomic characterization uncovers novel biology.</title>
        <authorList>
            <person name="Wiegand S."/>
            <person name="Jogler M."/>
            <person name="Boedeker C."/>
            <person name="Pinto D."/>
            <person name="Vollmers J."/>
            <person name="Rivas-Marin E."/>
            <person name="Kohn T."/>
            <person name="Peeters S.H."/>
            <person name="Heuer A."/>
            <person name="Rast P."/>
            <person name="Oberbeckmann S."/>
            <person name="Bunk B."/>
            <person name="Jeske O."/>
            <person name="Meyerdierks A."/>
            <person name="Storesund J.E."/>
            <person name="Kallscheuer N."/>
            <person name="Luecker S."/>
            <person name="Lage O.M."/>
            <person name="Pohl T."/>
            <person name="Merkel B.J."/>
            <person name="Hornburger P."/>
            <person name="Mueller R.-W."/>
            <person name="Bruemmer F."/>
            <person name="Labrenz M."/>
            <person name="Spormann A.M."/>
            <person name="Op den Camp H."/>
            <person name="Overmann J."/>
            <person name="Amann R."/>
            <person name="Jetten M.S.M."/>
            <person name="Mascher T."/>
            <person name="Medema M.H."/>
            <person name="Devos D.P."/>
            <person name="Kaster A.-K."/>
            <person name="Ovreas L."/>
            <person name="Rohde M."/>
            <person name="Galperin M.Y."/>
            <person name="Jogler C."/>
        </authorList>
    </citation>
    <scope>NUCLEOTIDE SEQUENCE [LARGE SCALE GENOMIC DNA]</scope>
    <source>
        <strain evidence="11 12">Pla133</strain>
    </source>
</reference>
<sequence>MLRPQDTADTPSPEGSDSVTASPAAPAQSTVDAAAPRDGRRPRVVLVLGGGGMRGMAHIGVFKALRTLGIQVDAIVGTSIGSLIGAMGAANYSVERMEKLVEGIKKEDYFRLNVVKFLLKGMRAPSMYRGDTFRERLREILPEGGFEQLGVPYFCNAVRLETGGSVFWGSPGFTEVSLVDAVYSSCALPGIFEPFNDGEFNYMDGGIVDPVPLRFARTLAPDVIIAVDLTVKATMKTPNYKSRAVSTLFRAFEIAEEVVAEQNLHMHVDYKVALVQPKIGHLSRFDFDDVHSVVKLGEEETIKTLTSHAATRDLVSLDLPEGTACPSTPRDYVSVRVERDLCIGCGLCEMVCETDAFWARGEKATVRKRSNYECTRDHACARNCPTGAIRLGNL</sequence>
<evidence type="ECO:0000256" key="8">
    <source>
        <dbReference type="SAM" id="MobiDB-lite"/>
    </source>
</evidence>
<dbReference type="InterPro" id="IPR016035">
    <property type="entry name" value="Acyl_Trfase/lysoPLipase"/>
</dbReference>
<dbReference type="InterPro" id="IPR017896">
    <property type="entry name" value="4Fe4S_Fe-S-bd"/>
</dbReference>
<dbReference type="Gene3D" id="3.30.70.20">
    <property type="match status" value="1"/>
</dbReference>
<feature type="region of interest" description="Disordered" evidence="8">
    <location>
        <begin position="1"/>
        <end position="37"/>
    </location>
</feature>
<dbReference type="PROSITE" id="PS51635">
    <property type="entry name" value="PNPLA"/>
    <property type="match status" value="1"/>
</dbReference>
<evidence type="ECO:0000256" key="6">
    <source>
        <dbReference type="ARBA" id="ARBA00023098"/>
    </source>
</evidence>
<dbReference type="PROSITE" id="PS00198">
    <property type="entry name" value="4FE4S_FER_1"/>
    <property type="match status" value="1"/>
</dbReference>
<dbReference type="GO" id="GO:0016787">
    <property type="term" value="F:hydrolase activity"/>
    <property type="evidence" value="ECO:0007669"/>
    <property type="project" value="UniProtKB-UniRule"/>
</dbReference>
<feature type="domain" description="4Fe-4S ferredoxin-type" evidence="9">
    <location>
        <begin position="366"/>
        <end position="394"/>
    </location>
</feature>
<name>A0A518BPU7_9BACT</name>
<feature type="short sequence motif" description="DGA/G" evidence="7">
    <location>
        <begin position="204"/>
        <end position="206"/>
    </location>
</feature>
<dbReference type="InterPro" id="IPR002641">
    <property type="entry name" value="PNPLA_dom"/>
</dbReference>
<dbReference type="PANTHER" id="PTHR14226:SF29">
    <property type="entry name" value="NEUROPATHY TARGET ESTERASE SWS"/>
    <property type="match status" value="1"/>
</dbReference>
<organism evidence="11 12">
    <name type="scientific">Engelhardtia mirabilis</name>
    <dbReference type="NCBI Taxonomy" id="2528011"/>
    <lineage>
        <taxon>Bacteria</taxon>
        <taxon>Pseudomonadati</taxon>
        <taxon>Planctomycetota</taxon>
        <taxon>Planctomycetia</taxon>
        <taxon>Planctomycetia incertae sedis</taxon>
        <taxon>Engelhardtia</taxon>
    </lineage>
</organism>
<evidence type="ECO:0000259" key="10">
    <source>
        <dbReference type="PROSITE" id="PS51635"/>
    </source>
</evidence>
<dbReference type="SUPFAM" id="SSF52151">
    <property type="entry name" value="FabD/lysophospholipase-like"/>
    <property type="match status" value="1"/>
</dbReference>
<dbReference type="AlphaFoldDB" id="A0A518BPU7"/>
<feature type="short sequence motif" description="GXSXG" evidence="7">
    <location>
        <begin position="77"/>
        <end position="81"/>
    </location>
</feature>
<evidence type="ECO:0000256" key="5">
    <source>
        <dbReference type="ARBA" id="ARBA00023014"/>
    </source>
</evidence>
<dbReference type="Pfam" id="PF01734">
    <property type="entry name" value="Patatin"/>
    <property type="match status" value="1"/>
</dbReference>
<gene>
    <name evidence="11" type="primary">rssA_2</name>
    <name evidence="11" type="ORF">Pla133_40780</name>
</gene>
<keyword evidence="12" id="KW-1185">Reference proteome</keyword>
<keyword evidence="5" id="KW-0411">Iron-sulfur</keyword>
<dbReference type="EMBL" id="CP036287">
    <property type="protein sequence ID" value="QDU68963.1"/>
    <property type="molecule type" value="Genomic_DNA"/>
</dbReference>
<keyword evidence="2 7" id="KW-0378">Hydrolase</keyword>
<feature type="domain" description="PNPLA" evidence="10">
    <location>
        <begin position="46"/>
        <end position="217"/>
    </location>
</feature>
<dbReference type="RefSeq" id="WP_145068431.1">
    <property type="nucleotide sequence ID" value="NZ_CP036287.1"/>
</dbReference>
<dbReference type="KEGG" id="pbap:Pla133_40780"/>
<proteinExistence type="predicted"/>
<dbReference type="GO" id="GO:0051536">
    <property type="term" value="F:iron-sulfur cluster binding"/>
    <property type="evidence" value="ECO:0007669"/>
    <property type="project" value="UniProtKB-KW"/>
</dbReference>
<dbReference type="Gene3D" id="3.40.1090.10">
    <property type="entry name" value="Cytosolic phospholipase A2 catalytic domain"/>
    <property type="match status" value="2"/>
</dbReference>
<evidence type="ECO:0000259" key="9">
    <source>
        <dbReference type="PROSITE" id="PS51379"/>
    </source>
</evidence>
<evidence type="ECO:0000256" key="1">
    <source>
        <dbReference type="ARBA" id="ARBA00022723"/>
    </source>
</evidence>
<dbReference type="GO" id="GO:0046872">
    <property type="term" value="F:metal ion binding"/>
    <property type="evidence" value="ECO:0007669"/>
    <property type="project" value="UniProtKB-KW"/>
</dbReference>
<accession>A0A518BPU7</accession>
<feature type="active site" description="Proton acceptor" evidence="7">
    <location>
        <position position="204"/>
    </location>
</feature>
<keyword evidence="6 7" id="KW-0443">Lipid metabolism</keyword>
<protein>
    <submittedName>
        <fullName evidence="11">NTE family protein RssA</fullName>
    </submittedName>
</protein>
<evidence type="ECO:0000256" key="3">
    <source>
        <dbReference type="ARBA" id="ARBA00022963"/>
    </source>
</evidence>
<feature type="domain" description="4Fe-4S ferredoxin-type" evidence="9">
    <location>
        <begin position="333"/>
        <end position="362"/>
    </location>
</feature>
<keyword evidence="4" id="KW-0408">Iron</keyword>
<feature type="compositionally biased region" description="Polar residues" evidence="8">
    <location>
        <begin position="7"/>
        <end position="21"/>
    </location>
</feature>
<dbReference type="SUPFAM" id="SSF54862">
    <property type="entry name" value="4Fe-4S ferredoxins"/>
    <property type="match status" value="1"/>
</dbReference>
<dbReference type="Proteomes" id="UP000316921">
    <property type="component" value="Chromosome"/>
</dbReference>
<evidence type="ECO:0000313" key="11">
    <source>
        <dbReference type="EMBL" id="QDU68963.1"/>
    </source>
</evidence>
<evidence type="ECO:0000256" key="2">
    <source>
        <dbReference type="ARBA" id="ARBA00022801"/>
    </source>
</evidence>
<dbReference type="Pfam" id="PF00037">
    <property type="entry name" value="Fer4"/>
    <property type="match status" value="1"/>
</dbReference>
<evidence type="ECO:0000256" key="4">
    <source>
        <dbReference type="ARBA" id="ARBA00023004"/>
    </source>
</evidence>
<evidence type="ECO:0000313" key="12">
    <source>
        <dbReference type="Proteomes" id="UP000316921"/>
    </source>
</evidence>
<dbReference type="GO" id="GO:0016042">
    <property type="term" value="P:lipid catabolic process"/>
    <property type="evidence" value="ECO:0007669"/>
    <property type="project" value="UniProtKB-UniRule"/>
</dbReference>
<dbReference type="InterPro" id="IPR050301">
    <property type="entry name" value="NTE"/>
</dbReference>
<keyword evidence="1" id="KW-0479">Metal-binding</keyword>
<dbReference type="InterPro" id="IPR017900">
    <property type="entry name" value="4Fe4S_Fe_S_CS"/>
</dbReference>
<evidence type="ECO:0000256" key="7">
    <source>
        <dbReference type="PROSITE-ProRule" id="PRU01161"/>
    </source>
</evidence>
<keyword evidence="3 7" id="KW-0442">Lipid degradation</keyword>
<feature type="short sequence motif" description="GXGXXG" evidence="7">
    <location>
        <begin position="50"/>
        <end position="55"/>
    </location>
</feature>
<dbReference type="PROSITE" id="PS51379">
    <property type="entry name" value="4FE4S_FER_2"/>
    <property type="match status" value="2"/>
</dbReference>
<dbReference type="PANTHER" id="PTHR14226">
    <property type="entry name" value="NEUROPATHY TARGET ESTERASE/SWISS CHEESE D.MELANOGASTER"/>
    <property type="match status" value="1"/>
</dbReference>
<feature type="active site" description="Nucleophile" evidence="7">
    <location>
        <position position="79"/>
    </location>
</feature>